<protein>
    <submittedName>
        <fullName evidence="1">Uncharacterized protein</fullName>
    </submittedName>
</protein>
<dbReference type="AlphaFoldDB" id="A0AAV6YY33"/>
<dbReference type="Proteomes" id="UP000824782">
    <property type="component" value="Unassembled WGS sequence"/>
</dbReference>
<name>A0AAV6YY33_ENGPU</name>
<sequence>MSIRSRSSHGFLALKISASERTQPFVGSHEPGQFGKGPISHKWSLAWASSMEGTPMVVRHILLGVEVMTRTVSSFGMSRFNTTSAWGSKWVFRLTKLNRS</sequence>
<evidence type="ECO:0000313" key="2">
    <source>
        <dbReference type="Proteomes" id="UP000824782"/>
    </source>
</evidence>
<proteinExistence type="predicted"/>
<evidence type="ECO:0000313" key="1">
    <source>
        <dbReference type="EMBL" id="KAG8538678.1"/>
    </source>
</evidence>
<accession>A0AAV6YY33</accession>
<organism evidence="1 2">
    <name type="scientific">Engystomops pustulosus</name>
    <name type="common">Tungara frog</name>
    <name type="synonym">Physalaemus pustulosus</name>
    <dbReference type="NCBI Taxonomy" id="76066"/>
    <lineage>
        <taxon>Eukaryota</taxon>
        <taxon>Metazoa</taxon>
        <taxon>Chordata</taxon>
        <taxon>Craniata</taxon>
        <taxon>Vertebrata</taxon>
        <taxon>Euteleostomi</taxon>
        <taxon>Amphibia</taxon>
        <taxon>Batrachia</taxon>
        <taxon>Anura</taxon>
        <taxon>Neobatrachia</taxon>
        <taxon>Hyloidea</taxon>
        <taxon>Leptodactylidae</taxon>
        <taxon>Leiuperinae</taxon>
        <taxon>Engystomops</taxon>
    </lineage>
</organism>
<reference evidence="1" key="1">
    <citation type="thesis" date="2020" institute="ProQuest LLC" country="789 East Eisenhower Parkway, Ann Arbor, MI, USA">
        <title>Comparative Genomics and Chromosome Evolution.</title>
        <authorList>
            <person name="Mudd A.B."/>
        </authorList>
    </citation>
    <scope>NUCLEOTIDE SEQUENCE</scope>
    <source>
        <strain evidence="1">237g6f4</strain>
        <tissue evidence="1">Blood</tissue>
    </source>
</reference>
<comment type="caution">
    <text evidence="1">The sequence shown here is derived from an EMBL/GenBank/DDBJ whole genome shotgun (WGS) entry which is preliminary data.</text>
</comment>
<dbReference type="EMBL" id="WNYA01019287">
    <property type="protein sequence ID" value="KAG8538678.1"/>
    <property type="molecule type" value="Genomic_DNA"/>
</dbReference>
<gene>
    <name evidence="1" type="ORF">GDO81_022221</name>
</gene>
<keyword evidence="2" id="KW-1185">Reference proteome</keyword>